<feature type="region of interest" description="Disordered" evidence="1">
    <location>
        <begin position="144"/>
        <end position="244"/>
    </location>
</feature>
<dbReference type="Proteomes" id="UP000807342">
    <property type="component" value="Unassembled WGS sequence"/>
</dbReference>
<accession>A0A9P5X1E5</accession>
<reference evidence="2" key="1">
    <citation type="submission" date="2020-11" db="EMBL/GenBank/DDBJ databases">
        <authorList>
            <consortium name="DOE Joint Genome Institute"/>
            <person name="Ahrendt S."/>
            <person name="Riley R."/>
            <person name="Andreopoulos W."/>
            <person name="Labutti K."/>
            <person name="Pangilinan J."/>
            <person name="Ruiz-Duenas F.J."/>
            <person name="Barrasa J.M."/>
            <person name="Sanchez-Garcia M."/>
            <person name="Camarero S."/>
            <person name="Miyauchi S."/>
            <person name="Serrano A."/>
            <person name="Linde D."/>
            <person name="Babiker R."/>
            <person name="Drula E."/>
            <person name="Ayuso-Fernandez I."/>
            <person name="Pacheco R."/>
            <person name="Padilla G."/>
            <person name="Ferreira P."/>
            <person name="Barriuso J."/>
            <person name="Kellner H."/>
            <person name="Castanera R."/>
            <person name="Alfaro M."/>
            <person name="Ramirez L."/>
            <person name="Pisabarro A.G."/>
            <person name="Kuo A."/>
            <person name="Tritt A."/>
            <person name="Lipzen A."/>
            <person name="He G."/>
            <person name="Yan M."/>
            <person name="Ng V."/>
            <person name="Cullen D."/>
            <person name="Martin F."/>
            <person name="Rosso M.-N."/>
            <person name="Henrissat B."/>
            <person name="Hibbett D."/>
            <person name="Martinez A.T."/>
            <person name="Grigoriev I.V."/>
        </authorList>
    </citation>
    <scope>NUCLEOTIDE SEQUENCE</scope>
    <source>
        <strain evidence="2">MF-IS2</strain>
    </source>
</reference>
<feature type="compositionally biased region" description="Acidic residues" evidence="1">
    <location>
        <begin position="204"/>
        <end position="217"/>
    </location>
</feature>
<dbReference type="OrthoDB" id="2552978at2759"/>
<feature type="region of interest" description="Disordered" evidence="1">
    <location>
        <begin position="1"/>
        <end position="42"/>
    </location>
</feature>
<dbReference type="AlphaFoldDB" id="A0A9P5X1E5"/>
<sequence>MHTTRKRKRQSDHTNKRNHRQNDRDDNRIYRTHQHQPDQDPNLFVQAHEADLRRGPQAQELAKSLEVVDYPDTLGQEVVKQRIGSALIQWAGGRDATSNPFDQDEETISLGSQKTVKDKPDILDNSGIWVDRYDARLLLDALPDFTSPGPMPPSSPSGWSDLPSDTEETFFFSPEEAEDFRNEKRRRLLEQAHEERVKARLKEEEEEENEEAVDEDPWGGSDEEVRPSTPNQNIETRTNSRSAA</sequence>
<protein>
    <submittedName>
        <fullName evidence="2">Uncharacterized protein</fullName>
    </submittedName>
</protein>
<evidence type="ECO:0000256" key="1">
    <source>
        <dbReference type="SAM" id="MobiDB-lite"/>
    </source>
</evidence>
<proteinExistence type="predicted"/>
<gene>
    <name evidence="2" type="ORF">P691DRAFT_810224</name>
</gene>
<evidence type="ECO:0000313" key="3">
    <source>
        <dbReference type="Proteomes" id="UP000807342"/>
    </source>
</evidence>
<feature type="compositionally biased region" description="Basic residues" evidence="1">
    <location>
        <begin position="1"/>
        <end position="10"/>
    </location>
</feature>
<organism evidence="2 3">
    <name type="scientific">Macrolepiota fuliginosa MF-IS2</name>
    <dbReference type="NCBI Taxonomy" id="1400762"/>
    <lineage>
        <taxon>Eukaryota</taxon>
        <taxon>Fungi</taxon>
        <taxon>Dikarya</taxon>
        <taxon>Basidiomycota</taxon>
        <taxon>Agaricomycotina</taxon>
        <taxon>Agaricomycetes</taxon>
        <taxon>Agaricomycetidae</taxon>
        <taxon>Agaricales</taxon>
        <taxon>Agaricineae</taxon>
        <taxon>Agaricaceae</taxon>
        <taxon>Macrolepiota</taxon>
    </lineage>
</organism>
<feature type="compositionally biased region" description="Basic and acidic residues" evidence="1">
    <location>
        <begin position="11"/>
        <end position="29"/>
    </location>
</feature>
<name>A0A9P5X1E5_9AGAR</name>
<feature type="compositionally biased region" description="Polar residues" evidence="1">
    <location>
        <begin position="228"/>
        <end position="244"/>
    </location>
</feature>
<keyword evidence="3" id="KW-1185">Reference proteome</keyword>
<dbReference type="EMBL" id="MU151580">
    <property type="protein sequence ID" value="KAF9442708.1"/>
    <property type="molecule type" value="Genomic_DNA"/>
</dbReference>
<comment type="caution">
    <text evidence="2">The sequence shown here is derived from an EMBL/GenBank/DDBJ whole genome shotgun (WGS) entry which is preliminary data.</text>
</comment>
<evidence type="ECO:0000313" key="2">
    <source>
        <dbReference type="EMBL" id="KAF9442708.1"/>
    </source>
</evidence>
<feature type="compositionally biased region" description="Basic and acidic residues" evidence="1">
    <location>
        <begin position="188"/>
        <end position="203"/>
    </location>
</feature>